<organism evidence="1">
    <name type="scientific">Staphylococcus epidermidis</name>
    <dbReference type="NCBI Taxonomy" id="1282"/>
    <lineage>
        <taxon>Bacteria</taxon>
        <taxon>Bacillati</taxon>
        <taxon>Bacillota</taxon>
        <taxon>Bacilli</taxon>
        <taxon>Bacillales</taxon>
        <taxon>Staphylococcaceae</taxon>
        <taxon>Staphylococcus</taxon>
    </lineage>
</organism>
<name>A0A1V0CTE9_STAEP</name>
<geneLocation type="plasmid" evidence="1">
    <name>p14-01514</name>
</geneLocation>
<evidence type="ECO:0000313" key="1">
    <source>
        <dbReference type="EMBL" id="ARA73650.1"/>
    </source>
</evidence>
<dbReference type="AlphaFoldDB" id="A0A1V0CTE9"/>
<dbReference type="PANTHER" id="PTHR40051:SF1">
    <property type="entry name" value="YOLD-LIKE FAMILY PROTEIN"/>
    <property type="match status" value="1"/>
</dbReference>
<reference evidence="1" key="1">
    <citation type="submission" date="2016-07" db="EMBL/GenBank/DDBJ databases">
        <title>Emergence and control of Linezolid-resistant Staphylococcus epidermidis in an intensive care unit.</title>
        <authorList>
            <person name="Layer F."/>
            <person name="Bender J.K."/>
        </authorList>
    </citation>
    <scope>NUCLEOTIDE SEQUENCE</scope>
    <source>
        <strain evidence="1">14-01514</strain>
        <plasmid evidence="1">p14-01514</plasmid>
    </source>
</reference>
<keyword evidence="1" id="KW-0614">Plasmid</keyword>
<sequence>MEVLQMIPEKYANETDYRKIPREYLNPNIPQGRGMKKWLSMATIPEQYERLEQYIQDQNKIEKPLLSEDQIENINDTLASKMIDNTLAKIQYFANGYIKSVEGIIHKVDTLDSVLYIYTDDVLMPVKLTDIYNIE</sequence>
<dbReference type="PANTHER" id="PTHR40051">
    <property type="entry name" value="IG HYPOTHETICAL 15966"/>
    <property type="match status" value="1"/>
</dbReference>
<proteinExistence type="predicted"/>
<dbReference type="EMBL" id="KX520649">
    <property type="protein sequence ID" value="ARA73650.1"/>
    <property type="molecule type" value="Genomic_DNA"/>
</dbReference>
<dbReference type="InterPro" id="IPR014962">
    <property type="entry name" value="YolD"/>
</dbReference>
<protein>
    <recommendedName>
        <fullName evidence="2">YolD-like family protein</fullName>
    </recommendedName>
</protein>
<evidence type="ECO:0008006" key="2">
    <source>
        <dbReference type="Google" id="ProtNLM"/>
    </source>
</evidence>
<dbReference type="Pfam" id="PF08863">
    <property type="entry name" value="YolD"/>
    <property type="match status" value="1"/>
</dbReference>
<accession>A0A1V0CTE9</accession>